<feature type="domain" description="RNA polymerase sigma-70 region 2" evidence="6">
    <location>
        <begin position="28"/>
        <end position="97"/>
    </location>
</feature>
<organism evidence="8 9">
    <name type="scientific">Candidatus Dojkabacteria bacterium</name>
    <dbReference type="NCBI Taxonomy" id="2099670"/>
    <lineage>
        <taxon>Bacteria</taxon>
        <taxon>Candidatus Dojkabacteria</taxon>
    </lineage>
</organism>
<evidence type="ECO:0000259" key="7">
    <source>
        <dbReference type="Pfam" id="PF08281"/>
    </source>
</evidence>
<evidence type="ECO:0000256" key="2">
    <source>
        <dbReference type="ARBA" id="ARBA00023015"/>
    </source>
</evidence>
<proteinExistence type="inferred from homology"/>
<dbReference type="GO" id="GO:0016987">
    <property type="term" value="F:sigma factor activity"/>
    <property type="evidence" value="ECO:0007669"/>
    <property type="project" value="UniProtKB-KW"/>
</dbReference>
<dbReference type="InterPro" id="IPR036388">
    <property type="entry name" value="WH-like_DNA-bd_sf"/>
</dbReference>
<evidence type="ECO:0000256" key="5">
    <source>
        <dbReference type="ARBA" id="ARBA00023163"/>
    </source>
</evidence>
<dbReference type="GO" id="GO:0003677">
    <property type="term" value="F:DNA binding"/>
    <property type="evidence" value="ECO:0007669"/>
    <property type="project" value="UniProtKB-KW"/>
</dbReference>
<dbReference type="Gene3D" id="1.10.1740.10">
    <property type="match status" value="1"/>
</dbReference>
<gene>
    <name evidence="8" type="ORF">KC640_02335</name>
</gene>
<dbReference type="InterPro" id="IPR013325">
    <property type="entry name" value="RNA_pol_sigma_r2"/>
</dbReference>
<sequence>MSKISLDPKIEQEMVNAAKQNPDLFAPLYEHYHPHLLRFVQSKISQSEIAEDLTAQTFEKAIKNLSGFEWQDVSFSAWLYQIAKRLIIDHYRKSSRRQMAGSDEMELVMDNSSLENQVEDELASDSIRRLLATLPARERKVAYLKFYNGYSNKVIADLTDLSETNVGTILYRIVGRLRESLTGNK</sequence>
<dbReference type="PANTHER" id="PTHR43133">
    <property type="entry name" value="RNA POLYMERASE ECF-TYPE SIGMA FACTO"/>
    <property type="match status" value="1"/>
</dbReference>
<dbReference type="InterPro" id="IPR013249">
    <property type="entry name" value="RNA_pol_sigma70_r4_t2"/>
</dbReference>
<dbReference type="CDD" id="cd06171">
    <property type="entry name" value="Sigma70_r4"/>
    <property type="match status" value="1"/>
</dbReference>
<dbReference type="SUPFAM" id="SSF88659">
    <property type="entry name" value="Sigma3 and sigma4 domains of RNA polymerase sigma factors"/>
    <property type="match status" value="1"/>
</dbReference>
<dbReference type="Pfam" id="PF04542">
    <property type="entry name" value="Sigma70_r2"/>
    <property type="match status" value="1"/>
</dbReference>
<name>A0A955ID41_9BACT</name>
<dbReference type="EMBL" id="JAGQLI010000119">
    <property type="protein sequence ID" value="MCA9379243.1"/>
    <property type="molecule type" value="Genomic_DNA"/>
</dbReference>
<keyword evidence="4" id="KW-0238">DNA-binding</keyword>
<reference evidence="8" key="2">
    <citation type="journal article" date="2021" name="Microbiome">
        <title>Successional dynamics and alternative stable states in a saline activated sludge microbial community over 9 years.</title>
        <authorList>
            <person name="Wang Y."/>
            <person name="Ye J."/>
            <person name="Ju F."/>
            <person name="Liu L."/>
            <person name="Boyd J.A."/>
            <person name="Deng Y."/>
            <person name="Parks D.H."/>
            <person name="Jiang X."/>
            <person name="Yin X."/>
            <person name="Woodcroft B.J."/>
            <person name="Tyson G.W."/>
            <person name="Hugenholtz P."/>
            <person name="Polz M.F."/>
            <person name="Zhang T."/>
        </authorList>
    </citation>
    <scope>NUCLEOTIDE SEQUENCE</scope>
    <source>
        <strain evidence="8">HKST-UBA12</strain>
    </source>
</reference>
<dbReference type="AlphaFoldDB" id="A0A955ID41"/>
<dbReference type="Gene3D" id="1.10.10.10">
    <property type="entry name" value="Winged helix-like DNA-binding domain superfamily/Winged helix DNA-binding domain"/>
    <property type="match status" value="1"/>
</dbReference>
<dbReference type="InterPro" id="IPR007627">
    <property type="entry name" value="RNA_pol_sigma70_r2"/>
</dbReference>
<keyword evidence="3" id="KW-0731">Sigma factor</keyword>
<dbReference type="Proteomes" id="UP000760819">
    <property type="component" value="Unassembled WGS sequence"/>
</dbReference>
<protein>
    <submittedName>
        <fullName evidence="8">RNA polymerase sigma factor</fullName>
    </submittedName>
</protein>
<accession>A0A955ID41</accession>
<keyword evidence="5" id="KW-0804">Transcription</keyword>
<dbReference type="InterPro" id="IPR014284">
    <property type="entry name" value="RNA_pol_sigma-70_dom"/>
</dbReference>
<feature type="domain" description="RNA polymerase sigma factor 70 region 4 type 2" evidence="7">
    <location>
        <begin position="125"/>
        <end position="174"/>
    </location>
</feature>
<evidence type="ECO:0000259" key="6">
    <source>
        <dbReference type="Pfam" id="PF04542"/>
    </source>
</evidence>
<reference evidence="8" key="1">
    <citation type="submission" date="2020-04" db="EMBL/GenBank/DDBJ databases">
        <authorList>
            <person name="Zhang T."/>
        </authorList>
    </citation>
    <scope>NUCLEOTIDE SEQUENCE</scope>
    <source>
        <strain evidence="8">HKST-UBA12</strain>
    </source>
</reference>
<dbReference type="NCBIfam" id="TIGR02937">
    <property type="entry name" value="sigma70-ECF"/>
    <property type="match status" value="1"/>
</dbReference>
<comment type="similarity">
    <text evidence="1">Belongs to the sigma-70 factor family. ECF subfamily.</text>
</comment>
<dbReference type="Pfam" id="PF08281">
    <property type="entry name" value="Sigma70_r4_2"/>
    <property type="match status" value="1"/>
</dbReference>
<comment type="caution">
    <text evidence="8">The sequence shown here is derived from an EMBL/GenBank/DDBJ whole genome shotgun (WGS) entry which is preliminary data.</text>
</comment>
<evidence type="ECO:0000256" key="1">
    <source>
        <dbReference type="ARBA" id="ARBA00010641"/>
    </source>
</evidence>
<evidence type="ECO:0000256" key="4">
    <source>
        <dbReference type="ARBA" id="ARBA00023125"/>
    </source>
</evidence>
<keyword evidence="2" id="KW-0805">Transcription regulation</keyword>
<dbReference type="SUPFAM" id="SSF88946">
    <property type="entry name" value="Sigma2 domain of RNA polymerase sigma factors"/>
    <property type="match status" value="1"/>
</dbReference>
<dbReference type="GO" id="GO:0006352">
    <property type="term" value="P:DNA-templated transcription initiation"/>
    <property type="evidence" value="ECO:0007669"/>
    <property type="project" value="InterPro"/>
</dbReference>
<evidence type="ECO:0000313" key="9">
    <source>
        <dbReference type="Proteomes" id="UP000760819"/>
    </source>
</evidence>
<evidence type="ECO:0000256" key="3">
    <source>
        <dbReference type="ARBA" id="ARBA00023082"/>
    </source>
</evidence>
<dbReference type="PANTHER" id="PTHR43133:SF8">
    <property type="entry name" value="RNA POLYMERASE SIGMA FACTOR HI_1459-RELATED"/>
    <property type="match status" value="1"/>
</dbReference>
<dbReference type="InterPro" id="IPR013324">
    <property type="entry name" value="RNA_pol_sigma_r3/r4-like"/>
</dbReference>
<dbReference type="InterPro" id="IPR039425">
    <property type="entry name" value="RNA_pol_sigma-70-like"/>
</dbReference>
<evidence type="ECO:0000313" key="8">
    <source>
        <dbReference type="EMBL" id="MCA9379243.1"/>
    </source>
</evidence>